<dbReference type="Proteomes" id="UP001257909">
    <property type="component" value="Unassembled WGS sequence"/>
</dbReference>
<evidence type="ECO:0008006" key="4">
    <source>
        <dbReference type="Google" id="ProtNLM"/>
    </source>
</evidence>
<evidence type="ECO:0000313" key="3">
    <source>
        <dbReference type="Proteomes" id="UP001257909"/>
    </source>
</evidence>
<dbReference type="Pfam" id="PF13738">
    <property type="entry name" value="Pyr_redox_3"/>
    <property type="match status" value="1"/>
</dbReference>
<sequence length="455" mass="48817">MKTQDLISLYPVVVLGAGPVGLAAAAQLAQRGLSFLVLEAADQVAANIRHWGHVKMFSPWRFNLDPVSKAFLSQQGWAMPNEEQFPLGAELVQNYLEPLAALPQIAPYLRLSHKVMSISRSDTDLLKNRHRAEQPFVVVVQTPCGVQELMASAVIDCTGTYQSPNPAGSHGLAAMGELEHQAQISYGIVNQQKDQARYANQRVLVLGAGHSAFNSLQELVALKRQYPDTQIHWAIRGANPDKILGGGANDQLKERGALGLLVGQWLQQGLISLHSEFRLRRIADSAEGLLLSSAQQTLPAIDQLVVNTGFRPDLSILSELRLALDPATQSPVALAPMIDPNEHSCGTVRPHGYLELSHPETNFYSAGIKSYGRAPTFLLLTGYEQVRSIVAALAGDMEAAQRVELKLPETGVCSTGFVVPAVASSCCATTAETAPATCADSSCGTKPKVKAACCG</sequence>
<proteinExistence type="predicted"/>
<reference evidence="2 3" key="1">
    <citation type="submission" date="2023-07" db="EMBL/GenBank/DDBJ databases">
        <title>Sorghum-associated microbial communities from plants grown in Nebraska, USA.</title>
        <authorList>
            <person name="Schachtman D."/>
        </authorList>
    </citation>
    <scope>NUCLEOTIDE SEQUENCE [LARGE SCALE GENOMIC DNA]</scope>
    <source>
        <strain evidence="2 3">4138</strain>
    </source>
</reference>
<dbReference type="PANTHER" id="PTHR43539:SF78">
    <property type="entry name" value="FLAVIN-CONTAINING MONOOXYGENASE"/>
    <property type="match status" value="1"/>
</dbReference>
<gene>
    <name evidence="2" type="ORF">J2W69_001745</name>
</gene>
<organism evidence="2 3">
    <name type="scientific">Rheinheimera soli</name>
    <dbReference type="NCBI Taxonomy" id="443616"/>
    <lineage>
        <taxon>Bacteria</taxon>
        <taxon>Pseudomonadati</taxon>
        <taxon>Pseudomonadota</taxon>
        <taxon>Gammaproteobacteria</taxon>
        <taxon>Chromatiales</taxon>
        <taxon>Chromatiaceae</taxon>
        <taxon>Rheinheimera</taxon>
    </lineage>
</organism>
<accession>A0ABU1VYM8</accession>
<dbReference type="RefSeq" id="WP_310276793.1">
    <property type="nucleotide sequence ID" value="NZ_JAVDWR010000004.1"/>
</dbReference>
<evidence type="ECO:0000313" key="2">
    <source>
        <dbReference type="EMBL" id="MDR7120807.1"/>
    </source>
</evidence>
<dbReference type="InterPro" id="IPR050982">
    <property type="entry name" value="Auxin_biosynth/cation_transpt"/>
</dbReference>
<name>A0ABU1VYM8_9GAMM</name>
<dbReference type="PANTHER" id="PTHR43539">
    <property type="entry name" value="FLAVIN-BINDING MONOOXYGENASE-LIKE PROTEIN (AFU_ORTHOLOGUE AFUA_4G09220)"/>
    <property type="match status" value="1"/>
</dbReference>
<evidence type="ECO:0000256" key="1">
    <source>
        <dbReference type="ARBA" id="ARBA00023002"/>
    </source>
</evidence>
<dbReference type="PRINTS" id="PR00368">
    <property type="entry name" value="FADPNR"/>
</dbReference>
<dbReference type="Gene3D" id="3.50.50.60">
    <property type="entry name" value="FAD/NAD(P)-binding domain"/>
    <property type="match status" value="1"/>
</dbReference>
<protein>
    <recommendedName>
        <fullName evidence="4">Flavoprotein</fullName>
    </recommendedName>
</protein>
<dbReference type="PRINTS" id="PR00411">
    <property type="entry name" value="PNDRDTASEI"/>
</dbReference>
<keyword evidence="3" id="KW-1185">Reference proteome</keyword>
<dbReference type="InterPro" id="IPR036188">
    <property type="entry name" value="FAD/NAD-bd_sf"/>
</dbReference>
<dbReference type="SUPFAM" id="SSF51905">
    <property type="entry name" value="FAD/NAD(P)-binding domain"/>
    <property type="match status" value="1"/>
</dbReference>
<keyword evidence="1" id="KW-0560">Oxidoreductase</keyword>
<comment type="caution">
    <text evidence="2">The sequence shown here is derived from an EMBL/GenBank/DDBJ whole genome shotgun (WGS) entry which is preliminary data.</text>
</comment>
<dbReference type="EMBL" id="JAVDWR010000004">
    <property type="protein sequence ID" value="MDR7120807.1"/>
    <property type="molecule type" value="Genomic_DNA"/>
</dbReference>